<evidence type="ECO:0000256" key="2">
    <source>
        <dbReference type="ARBA" id="ARBA00022801"/>
    </source>
</evidence>
<sequence length="292" mass="34399">MKKRVIIIDGTYLVFKSYYGTLYSKQKLETKTGIKTNAIVGFFNTVFKLIKDYHPDQIFFCFDAKGKTFRHEEYLEYKQQRQKAPEDFYTQFLIIKDLLPELNLQSFEQIGFEADDIVASITSKLKENTEIIIYSADQDLNQLIDINVKILKPKNSKLIEVNNDNFFEIYNFYPWQVVDYKSIVGDSSDNFKGIKGIGPKTAIKLLEKYRNVENIYANINLIEKNIQTKFLDYQDNLKRDKYLAQLRYDVPFENIDVLYSFLNVKISNNGLIRLKELELFKITENLKKLEVN</sequence>
<dbReference type="GO" id="GO:0008409">
    <property type="term" value="F:5'-3' exonuclease activity"/>
    <property type="evidence" value="ECO:0007669"/>
    <property type="project" value="InterPro"/>
</dbReference>
<dbReference type="Proteomes" id="UP000502118">
    <property type="component" value="Chromosome"/>
</dbReference>
<dbReference type="InterPro" id="IPR020046">
    <property type="entry name" value="5-3_exonucl_a-hlix_arch_N"/>
</dbReference>
<dbReference type="Pfam" id="PF02739">
    <property type="entry name" value="5_3_exonuc_N"/>
    <property type="match status" value="1"/>
</dbReference>
<keyword evidence="3" id="KW-0238">DNA-binding</keyword>
<dbReference type="GO" id="GO:0033567">
    <property type="term" value="P:DNA replication, Okazaki fragment processing"/>
    <property type="evidence" value="ECO:0007669"/>
    <property type="project" value="InterPro"/>
</dbReference>
<dbReference type="SMART" id="SM00475">
    <property type="entry name" value="53EXOc"/>
    <property type="match status" value="1"/>
</dbReference>
<dbReference type="InterPro" id="IPR029060">
    <property type="entry name" value="PIN-like_dom_sf"/>
</dbReference>
<keyword evidence="8" id="KW-1185">Reference proteome</keyword>
<dbReference type="SUPFAM" id="SSF88723">
    <property type="entry name" value="PIN domain-like"/>
    <property type="match status" value="1"/>
</dbReference>
<dbReference type="AlphaFoldDB" id="A0A6M4JCS7"/>
<dbReference type="Gene3D" id="1.10.150.20">
    <property type="entry name" value="5' to 3' exonuclease, C-terminal subdomain"/>
    <property type="match status" value="1"/>
</dbReference>
<comment type="function">
    <text evidence="4">5'-3' exonuclease acting preferentially on double-stranded DNA.</text>
</comment>
<dbReference type="InterPro" id="IPR020045">
    <property type="entry name" value="DNA_polI_H3TH"/>
</dbReference>
<dbReference type="EMBL" id="CP053097">
    <property type="protein sequence ID" value="QJR44078.1"/>
    <property type="molecule type" value="Genomic_DNA"/>
</dbReference>
<dbReference type="InterPro" id="IPR036279">
    <property type="entry name" value="5-3_exonuclease_C_sf"/>
</dbReference>
<dbReference type="RefSeq" id="WP_171112778.1">
    <property type="nucleotide sequence ID" value="NZ_CP053097.1"/>
</dbReference>
<dbReference type="Pfam" id="PF01367">
    <property type="entry name" value="5_3_exonuc"/>
    <property type="match status" value="1"/>
</dbReference>
<dbReference type="CDD" id="cd09898">
    <property type="entry name" value="H3TH_53EXO"/>
    <property type="match status" value="1"/>
</dbReference>
<organism evidence="7 8">
    <name type="scientific">Mycoplasma miroungirhinis</name>
    <dbReference type="NCBI Taxonomy" id="754516"/>
    <lineage>
        <taxon>Bacteria</taxon>
        <taxon>Bacillati</taxon>
        <taxon>Mycoplasmatota</taxon>
        <taxon>Mollicutes</taxon>
        <taxon>Mycoplasmataceae</taxon>
        <taxon>Mycoplasma</taxon>
    </lineage>
</organism>
<evidence type="ECO:0000256" key="3">
    <source>
        <dbReference type="ARBA" id="ARBA00023125"/>
    </source>
</evidence>
<evidence type="ECO:0000256" key="4">
    <source>
        <dbReference type="ARBA" id="ARBA00049957"/>
    </source>
</evidence>
<dbReference type="GO" id="GO:0017108">
    <property type="term" value="F:5'-flap endonuclease activity"/>
    <property type="evidence" value="ECO:0007669"/>
    <property type="project" value="InterPro"/>
</dbReference>
<dbReference type="Gene3D" id="3.40.50.1010">
    <property type="entry name" value="5'-nuclease"/>
    <property type="match status" value="1"/>
</dbReference>
<dbReference type="PANTHER" id="PTHR42646:SF2">
    <property type="entry name" value="5'-3' EXONUCLEASE FAMILY PROTEIN"/>
    <property type="match status" value="1"/>
</dbReference>
<dbReference type="FunFam" id="1.10.150.20:FF:000003">
    <property type="entry name" value="DNA polymerase I"/>
    <property type="match status" value="1"/>
</dbReference>
<gene>
    <name evidence="7" type="ORF">HLA92_01345</name>
</gene>
<accession>A0A6M4JCS7</accession>
<dbReference type="KEGG" id="mmio:HLA92_01345"/>
<feature type="domain" description="5'-3' exonuclease" evidence="6">
    <location>
        <begin position="3"/>
        <end position="265"/>
    </location>
</feature>
<proteinExistence type="predicted"/>
<evidence type="ECO:0000256" key="5">
    <source>
        <dbReference type="ARBA" id="ARBA00050026"/>
    </source>
</evidence>
<reference evidence="7 8" key="1">
    <citation type="submission" date="2020-05" db="EMBL/GenBank/DDBJ databases">
        <title>Novel Mycoplasma species detected in Mirounga angustirostris (northern elephant seal) from the USA.</title>
        <authorList>
            <person name="Volokhov D.V."/>
        </authorList>
    </citation>
    <scope>NUCLEOTIDE SEQUENCE [LARGE SCALE GENOMIC DNA]</scope>
    <source>
        <strain evidence="7 8">Mirounga ES2806-NAS</strain>
    </source>
</reference>
<dbReference type="SMART" id="SM00279">
    <property type="entry name" value="HhH2"/>
    <property type="match status" value="1"/>
</dbReference>
<dbReference type="InterPro" id="IPR002421">
    <property type="entry name" value="5-3_exonuclease"/>
</dbReference>
<protein>
    <recommendedName>
        <fullName evidence="5">5'-3' exonuclease</fullName>
    </recommendedName>
</protein>
<evidence type="ECO:0000256" key="1">
    <source>
        <dbReference type="ARBA" id="ARBA00022722"/>
    </source>
</evidence>
<keyword evidence="2" id="KW-0378">Hydrolase</keyword>
<evidence type="ECO:0000259" key="6">
    <source>
        <dbReference type="SMART" id="SM00475"/>
    </source>
</evidence>
<dbReference type="PANTHER" id="PTHR42646">
    <property type="entry name" value="FLAP ENDONUCLEASE XNI"/>
    <property type="match status" value="1"/>
</dbReference>
<dbReference type="InterPro" id="IPR038969">
    <property type="entry name" value="FEN"/>
</dbReference>
<keyword evidence="1" id="KW-0540">Nuclease</keyword>
<dbReference type="GO" id="GO:0003677">
    <property type="term" value="F:DNA binding"/>
    <property type="evidence" value="ECO:0007669"/>
    <property type="project" value="UniProtKB-KW"/>
</dbReference>
<dbReference type="SUPFAM" id="SSF47807">
    <property type="entry name" value="5' to 3' exonuclease, C-terminal subdomain"/>
    <property type="match status" value="1"/>
</dbReference>
<evidence type="ECO:0000313" key="8">
    <source>
        <dbReference type="Proteomes" id="UP000502118"/>
    </source>
</evidence>
<dbReference type="CDD" id="cd09859">
    <property type="entry name" value="PIN_53EXO"/>
    <property type="match status" value="1"/>
</dbReference>
<evidence type="ECO:0000313" key="7">
    <source>
        <dbReference type="EMBL" id="QJR44078.1"/>
    </source>
</evidence>
<name>A0A6M4JCS7_9MOLU</name>
<dbReference type="InterPro" id="IPR008918">
    <property type="entry name" value="HhH2"/>
</dbReference>